<organism evidence="3 4">
    <name type="scientific">Shewanella electrica</name>
    <dbReference type="NCBI Taxonomy" id="515560"/>
    <lineage>
        <taxon>Bacteria</taxon>
        <taxon>Pseudomonadati</taxon>
        <taxon>Pseudomonadota</taxon>
        <taxon>Gammaproteobacteria</taxon>
        <taxon>Alteromonadales</taxon>
        <taxon>Shewanellaceae</taxon>
        <taxon>Shewanella</taxon>
    </lineage>
</organism>
<accession>A0ABT2FLT2</accession>
<name>A0ABT2FLT2_9GAMM</name>
<reference evidence="4" key="1">
    <citation type="submission" date="2023-07" db="EMBL/GenBank/DDBJ databases">
        <title>Shewanella mangrovi sp. nov., an acetaldehyde- degrading bacterium isolated from mangrove sediment.</title>
        <authorList>
            <person name="Liu Y."/>
        </authorList>
    </citation>
    <scope>NUCLEOTIDE SEQUENCE [LARGE SCALE GENOMIC DNA]</scope>
    <source>
        <strain evidence="4">C32</strain>
    </source>
</reference>
<gene>
    <name evidence="3" type="ORF">L9G74_12625</name>
</gene>
<keyword evidence="4" id="KW-1185">Reference proteome</keyword>
<proteinExistence type="predicted"/>
<evidence type="ECO:0000313" key="4">
    <source>
        <dbReference type="Proteomes" id="UP001201549"/>
    </source>
</evidence>
<sequence>MKKQASDLSRRQLLKTLALGSAAGAVATVSGQALAATEATATAAKQADGYRETEHVRSYYDTLRSK</sequence>
<evidence type="ECO:0000256" key="2">
    <source>
        <dbReference type="SAM" id="SignalP"/>
    </source>
</evidence>
<evidence type="ECO:0000313" key="3">
    <source>
        <dbReference type="EMBL" id="MCS4557291.1"/>
    </source>
</evidence>
<dbReference type="InterPro" id="IPR006311">
    <property type="entry name" value="TAT_signal"/>
</dbReference>
<evidence type="ECO:0000256" key="1">
    <source>
        <dbReference type="ARBA" id="ARBA00022729"/>
    </source>
</evidence>
<dbReference type="NCBIfam" id="TIGR01409">
    <property type="entry name" value="TAT_signal_seq"/>
    <property type="match status" value="1"/>
</dbReference>
<comment type="caution">
    <text evidence="3">The sequence shown here is derived from an EMBL/GenBank/DDBJ whole genome shotgun (WGS) entry which is preliminary data.</text>
</comment>
<protein>
    <submittedName>
        <fullName evidence="3">Twin-arginine translocation signal domain-containing protein</fullName>
    </submittedName>
</protein>
<dbReference type="Proteomes" id="UP001201549">
    <property type="component" value="Unassembled WGS sequence"/>
</dbReference>
<feature type="chain" id="PRO_5045408550" evidence="2">
    <location>
        <begin position="36"/>
        <end position="66"/>
    </location>
</feature>
<dbReference type="InterPro" id="IPR014177">
    <property type="entry name" value="Formate_DH_TAT-contain"/>
</dbReference>
<dbReference type="PIRSF" id="PIRSF036704">
    <property type="entry name" value="UCP036704"/>
    <property type="match status" value="1"/>
</dbReference>
<keyword evidence="1 2" id="KW-0732">Signal</keyword>
<dbReference type="RefSeq" id="WP_238896770.1">
    <property type="nucleotide sequence ID" value="NZ_JAKOGG010000008.1"/>
</dbReference>
<dbReference type="EMBL" id="JAKOGG010000008">
    <property type="protein sequence ID" value="MCS4557291.1"/>
    <property type="molecule type" value="Genomic_DNA"/>
</dbReference>
<dbReference type="InterPro" id="IPR019546">
    <property type="entry name" value="TAT_signal_bac_arc"/>
</dbReference>
<dbReference type="NCBIfam" id="TIGR02811">
    <property type="entry name" value="formate_TAT"/>
    <property type="match status" value="1"/>
</dbReference>
<dbReference type="PROSITE" id="PS51318">
    <property type="entry name" value="TAT"/>
    <property type="match status" value="1"/>
</dbReference>
<feature type="signal peptide" evidence="2">
    <location>
        <begin position="1"/>
        <end position="35"/>
    </location>
</feature>